<proteinExistence type="predicted"/>
<dbReference type="EMBL" id="KQ030525">
    <property type="protein sequence ID" value="KJZ74565.1"/>
    <property type="molecule type" value="Genomic_DNA"/>
</dbReference>
<dbReference type="SUPFAM" id="SSF103473">
    <property type="entry name" value="MFS general substrate transporter"/>
    <property type="match status" value="1"/>
</dbReference>
<evidence type="ECO:0000256" key="4">
    <source>
        <dbReference type="ARBA" id="ARBA00022989"/>
    </source>
</evidence>
<dbReference type="GO" id="GO:0005886">
    <property type="term" value="C:plasma membrane"/>
    <property type="evidence" value="ECO:0007669"/>
    <property type="project" value="TreeGrafter"/>
</dbReference>
<dbReference type="Gene3D" id="1.20.1250.20">
    <property type="entry name" value="MFS general substrate transporter like domains"/>
    <property type="match status" value="1"/>
</dbReference>
<feature type="transmembrane region" description="Helical" evidence="8">
    <location>
        <begin position="216"/>
        <end position="237"/>
    </location>
</feature>
<keyword evidence="4 8" id="KW-1133">Transmembrane helix</keyword>
<feature type="transmembrane region" description="Helical" evidence="8">
    <location>
        <begin position="140"/>
        <end position="159"/>
    </location>
</feature>
<dbReference type="PANTHER" id="PTHR23501:SF187">
    <property type="entry name" value="MAJOR FACILITATOR SUPERFAMILY (MFS) PROFILE DOMAIN-CONTAINING PROTEIN"/>
    <property type="match status" value="1"/>
</dbReference>
<dbReference type="OrthoDB" id="10021397at2759"/>
<evidence type="ECO:0000313" key="10">
    <source>
        <dbReference type="EMBL" id="KJZ74565.1"/>
    </source>
</evidence>
<keyword evidence="11" id="KW-1185">Reference proteome</keyword>
<protein>
    <recommendedName>
        <fullName evidence="9">Major facilitator superfamily (MFS) profile domain-containing protein</fullName>
    </recommendedName>
</protein>
<evidence type="ECO:0000259" key="9">
    <source>
        <dbReference type="PROSITE" id="PS50850"/>
    </source>
</evidence>
<evidence type="ECO:0000256" key="7">
    <source>
        <dbReference type="SAM" id="MobiDB-lite"/>
    </source>
</evidence>
<feature type="transmembrane region" description="Helical" evidence="8">
    <location>
        <begin position="316"/>
        <end position="334"/>
    </location>
</feature>
<keyword evidence="5 8" id="KW-0472">Membrane</keyword>
<gene>
    <name evidence="10" type="ORF">HIM_06161</name>
</gene>
<keyword evidence="6" id="KW-0325">Glycoprotein</keyword>
<feature type="region of interest" description="Disordered" evidence="7">
    <location>
        <begin position="422"/>
        <end position="443"/>
    </location>
</feature>
<dbReference type="InterPro" id="IPR020846">
    <property type="entry name" value="MFS_dom"/>
</dbReference>
<feature type="transmembrane region" description="Helical" evidence="8">
    <location>
        <begin position="249"/>
        <end position="266"/>
    </location>
</feature>
<evidence type="ECO:0000256" key="3">
    <source>
        <dbReference type="ARBA" id="ARBA00022692"/>
    </source>
</evidence>
<dbReference type="AlphaFoldDB" id="A0A0F7ZNY6"/>
<evidence type="ECO:0000256" key="2">
    <source>
        <dbReference type="ARBA" id="ARBA00022448"/>
    </source>
</evidence>
<keyword evidence="3 8" id="KW-0812">Transmembrane</keyword>
<dbReference type="Gene3D" id="1.20.1720.10">
    <property type="entry name" value="Multidrug resistance protein D"/>
    <property type="match status" value="1"/>
</dbReference>
<feature type="transmembrane region" description="Helical" evidence="8">
    <location>
        <begin position="36"/>
        <end position="59"/>
    </location>
</feature>
<feature type="transmembrane region" description="Helical" evidence="8">
    <location>
        <begin position="272"/>
        <end position="295"/>
    </location>
</feature>
<feature type="transmembrane region" description="Helical" evidence="8">
    <location>
        <begin position="387"/>
        <end position="405"/>
    </location>
</feature>
<dbReference type="Proteomes" id="UP000054481">
    <property type="component" value="Unassembled WGS sequence"/>
</dbReference>
<comment type="subcellular location">
    <subcellularLocation>
        <location evidence="1">Membrane</location>
        <topology evidence="1">Multi-pass membrane protein</topology>
    </subcellularLocation>
</comment>
<evidence type="ECO:0000256" key="1">
    <source>
        <dbReference type="ARBA" id="ARBA00004141"/>
    </source>
</evidence>
<evidence type="ECO:0000256" key="6">
    <source>
        <dbReference type="ARBA" id="ARBA00023180"/>
    </source>
</evidence>
<keyword evidence="2" id="KW-0813">Transport</keyword>
<dbReference type="GO" id="GO:0022857">
    <property type="term" value="F:transmembrane transporter activity"/>
    <property type="evidence" value="ECO:0007669"/>
    <property type="project" value="InterPro"/>
</dbReference>
<evidence type="ECO:0000256" key="8">
    <source>
        <dbReference type="SAM" id="Phobius"/>
    </source>
</evidence>
<accession>A0A0F7ZNY6</accession>
<dbReference type="PANTHER" id="PTHR23501">
    <property type="entry name" value="MAJOR FACILITATOR SUPERFAMILY"/>
    <property type="match status" value="1"/>
</dbReference>
<dbReference type="InterPro" id="IPR036259">
    <property type="entry name" value="MFS_trans_sf"/>
</dbReference>
<feature type="transmembrane region" description="Helical" evidence="8">
    <location>
        <begin position="108"/>
        <end position="128"/>
    </location>
</feature>
<dbReference type="PROSITE" id="PS50850">
    <property type="entry name" value="MFS"/>
    <property type="match status" value="1"/>
</dbReference>
<reference evidence="10 11" key="1">
    <citation type="journal article" date="2014" name="Genome Biol. Evol.">
        <title>Comparative genomics and transcriptomics analyses reveal divergent lifestyle features of nematode endoparasitic fungus Hirsutella minnesotensis.</title>
        <authorList>
            <person name="Lai Y."/>
            <person name="Liu K."/>
            <person name="Zhang X."/>
            <person name="Zhang X."/>
            <person name="Li K."/>
            <person name="Wang N."/>
            <person name="Shu C."/>
            <person name="Wu Y."/>
            <person name="Wang C."/>
            <person name="Bushley K.E."/>
            <person name="Xiang M."/>
            <person name="Liu X."/>
        </authorList>
    </citation>
    <scope>NUCLEOTIDE SEQUENCE [LARGE SCALE GENOMIC DNA]</scope>
    <source>
        <strain evidence="10 11">3608</strain>
    </source>
</reference>
<feature type="transmembrane region" description="Helical" evidence="8">
    <location>
        <begin position="65"/>
        <end position="87"/>
    </location>
</feature>
<feature type="domain" description="Major facilitator superfamily (MFS) profile" evidence="9">
    <location>
        <begin position="1"/>
        <end position="411"/>
    </location>
</feature>
<evidence type="ECO:0000256" key="5">
    <source>
        <dbReference type="ARBA" id="ARBA00023136"/>
    </source>
</evidence>
<evidence type="ECO:0000313" key="11">
    <source>
        <dbReference type="Proteomes" id="UP000054481"/>
    </source>
</evidence>
<name>A0A0F7ZNY6_9HYPO</name>
<dbReference type="InterPro" id="IPR011701">
    <property type="entry name" value="MFS"/>
</dbReference>
<organism evidence="10 11">
    <name type="scientific">Hirsutella minnesotensis 3608</name>
    <dbReference type="NCBI Taxonomy" id="1043627"/>
    <lineage>
        <taxon>Eukaryota</taxon>
        <taxon>Fungi</taxon>
        <taxon>Dikarya</taxon>
        <taxon>Ascomycota</taxon>
        <taxon>Pezizomycotina</taxon>
        <taxon>Sordariomycetes</taxon>
        <taxon>Hypocreomycetidae</taxon>
        <taxon>Hypocreales</taxon>
        <taxon>Ophiocordycipitaceae</taxon>
        <taxon>Hirsutella</taxon>
    </lineage>
</organism>
<dbReference type="Pfam" id="PF07690">
    <property type="entry name" value="MFS_1"/>
    <property type="match status" value="1"/>
</dbReference>
<sequence length="443" mass="47239">MLIAGRTIQGAGAGGMYVLLDIVCCDLVPLRERGKYLGLLFSWSGVAAAIGPPVGGALGSANWRWIFYINLPFCGMSLAGLLIFMSLKTGIATGSAPRQGTFASRAGRIDYIGNFIFIPSTVGLLIGLIEGGSEHPWSSWRILVPLVLGVLGLAAFAAHQVFVAENPSIPSRLFGNRTSAVALLLTLTSSMLVQSVAYFFPVYLQAVQSTTAKDSGTFFLPFALGSLVFAIIAGVLLSTVGMYRPIHALAFALSALGFGLFTRLDAATPKVAWVFFQLIASAGSGLVMSTLLPAIMAPLSEKDVASSSALYSLVRTFGYIWGVVIPGVIFNAVFDKSLGDIPDQKLQSQLRGGGGYSFASQAHELHSNYDASTWEGVLNIYSKSLRTIWWVCLGLSLFSLLAVGLERDVELRKELDTEFGLEDEKDKGASGSEVVEKELPQGV</sequence>
<feature type="transmembrane region" description="Helical" evidence="8">
    <location>
        <begin position="180"/>
        <end position="204"/>
    </location>
</feature>